<reference evidence="2" key="1">
    <citation type="journal article" date="2022" name="Syst. Appl. Microbiol.">
        <title>Natronocalculus amylovorans gen. nov., sp. nov., and Natranaeroarchaeum aerophilus sp. nov., dominant culturable amylolytic natronoarchaea from hypersaline soda lakes in southwestern Siberia.</title>
        <authorList>
            <person name="Sorokin D.Y."/>
            <person name="Elcheninov A.G."/>
            <person name="Khizhniak T.V."/>
            <person name="Koenen M."/>
            <person name="Bale N.J."/>
            <person name="Damste J.S.S."/>
            <person name="Kublanov I.V."/>
        </authorList>
    </citation>
    <scope>NUCLEOTIDE SEQUENCE</scope>
    <source>
        <strain evidence="2">AArc-St2</strain>
    </source>
</reference>
<dbReference type="AlphaFoldDB" id="A0AAE3FUU9"/>
<protein>
    <submittedName>
        <fullName evidence="2">Type IV pilin</fullName>
    </submittedName>
</protein>
<evidence type="ECO:0000313" key="3">
    <source>
        <dbReference type="Proteomes" id="UP001203207"/>
    </source>
</evidence>
<gene>
    <name evidence="2" type="ORF">AArcSt2_02405</name>
</gene>
<evidence type="ECO:0000313" key="2">
    <source>
        <dbReference type="EMBL" id="MCL9815784.1"/>
    </source>
</evidence>
<dbReference type="RefSeq" id="WP_174652691.1">
    <property type="nucleotide sequence ID" value="NZ_JAKRVX010000001.1"/>
</dbReference>
<keyword evidence="3" id="KW-1185">Reference proteome</keyword>
<dbReference type="InterPro" id="IPR013373">
    <property type="entry name" value="Flagellin/pilin_N_arc"/>
</dbReference>
<comment type="caution">
    <text evidence="2">The sequence shown here is derived from an EMBL/GenBank/DDBJ whole genome shotgun (WGS) entry which is preliminary data.</text>
</comment>
<proteinExistence type="predicted"/>
<feature type="domain" description="Archaeal Type IV pilin N-terminal" evidence="1">
    <location>
        <begin position="3"/>
        <end position="81"/>
    </location>
</feature>
<organism evidence="2 3">
    <name type="scientific">Natronocalculus amylovorans</name>
    <dbReference type="NCBI Taxonomy" id="2917812"/>
    <lineage>
        <taxon>Archaea</taxon>
        <taxon>Methanobacteriati</taxon>
        <taxon>Methanobacteriota</taxon>
        <taxon>Stenosarchaea group</taxon>
        <taxon>Halobacteria</taxon>
        <taxon>Halobacteriales</taxon>
        <taxon>Haloferacaceae</taxon>
        <taxon>Natronocalculus</taxon>
    </lineage>
</organism>
<accession>A0AAE3FUU9</accession>
<reference evidence="2" key="2">
    <citation type="submission" date="2022-02" db="EMBL/GenBank/DDBJ databases">
        <authorList>
            <person name="Elcheninov A.G."/>
            <person name="Sorokin D.Y."/>
            <person name="Kublanov I.V."/>
        </authorList>
    </citation>
    <scope>NUCLEOTIDE SEQUENCE</scope>
    <source>
        <strain evidence="2">AArc-St2</strain>
    </source>
</reference>
<dbReference type="InterPro" id="IPR012859">
    <property type="entry name" value="Pilin_N_archaeal"/>
</dbReference>
<name>A0AAE3FUU9_9EURY</name>
<dbReference type="Pfam" id="PF07790">
    <property type="entry name" value="Pilin_N"/>
    <property type="match status" value="1"/>
</dbReference>
<dbReference type="EMBL" id="JAKRVX010000001">
    <property type="protein sequence ID" value="MCL9815784.1"/>
    <property type="molecule type" value="Genomic_DNA"/>
</dbReference>
<sequence length="158" mass="16743">MSRAVAPVFATILLVAIVVVTAGVVSVVAVGFTSTLPDTTTGAEAVEHPVELEVVGRTLQFTNTGTETIDVDELTLEISVSDQPVAFQPTIPYFSTMGFKPGPSGPFNTASNTTWVPGQDATITIADTNEPVPQVGDTVTVELWYKDEYYAKTSSTVE</sequence>
<dbReference type="Proteomes" id="UP001203207">
    <property type="component" value="Unassembled WGS sequence"/>
</dbReference>
<dbReference type="NCBIfam" id="TIGR02537">
    <property type="entry name" value="arch_flag_Nterm"/>
    <property type="match status" value="1"/>
</dbReference>
<evidence type="ECO:0000259" key="1">
    <source>
        <dbReference type="Pfam" id="PF07790"/>
    </source>
</evidence>